<feature type="short sequence motif" description="TonB C-terminal box" evidence="10">
    <location>
        <begin position="835"/>
        <end position="852"/>
    </location>
</feature>
<dbReference type="NCBIfam" id="TIGR01786">
    <property type="entry name" value="TonB-hemlactrns"/>
    <property type="match status" value="1"/>
</dbReference>
<organism evidence="15 16">
    <name type="scientific">Gallibacterium trehalosifermentans</name>
    <dbReference type="NCBI Taxonomy" id="516935"/>
    <lineage>
        <taxon>Bacteria</taxon>
        <taxon>Pseudomonadati</taxon>
        <taxon>Pseudomonadota</taxon>
        <taxon>Gammaproteobacteria</taxon>
        <taxon>Pasteurellales</taxon>
        <taxon>Pasteurellaceae</taxon>
        <taxon>Gallibacterium</taxon>
    </lineage>
</organism>
<sequence length="852" mass="96085">MKLNYSLLGISTTFLACSLSYAENIYDDQLDTIEVNAEQQVGSQYKSADVTGLGRVKKSIEKLQQEQVENVRDLTRYDPDISVNEAGGRGTSRGFSMRGVEKERIAIDVDGLTSAPILRRDDPTAGKHRVFSSSASINEVEYENLKEVDLRRGSSSAESGSGALGGSVRMVTKDAADFFANEDDKFAGRIKTGYTSKDGRKTVSLAVAGRHNGIEGFLQYTKRKGHEVRSHNDLYKSGGGEIRYYSPAANATLINTHLNAKEISGEGRKVPNPLEYTSDSFLSKVGYHFNSSHYAGLVIDYTTQTYALRDMFLPNYWHPRSDDYPNLFDFESVPDIVLPYTPARFYIDQHKNNRLGLEYKYTASNQAAIFDSVFIRLDRRKLSLQSEALTLNCSTWPSIDKNCWPSDTNYQRGMLGDRHVSKLTERDIRSDISLAKSFHTKSIQHQFQVKTGVINSTYIVDNFWQKTQNLEKSAEENRKNETHYFTYGPHSTGEMKGKNIFITLSDRIGITDNFSVSLTGRYDYQKYSANPTADQQKVGITFAQAKYNNISWDFGLAYQPTRYLNLTYRLSSGFRNPSIIELIGPGFNNERFNANSDKQGSLSTEKSLNNEIGLEFSSEPVNILASYFVTRYQDIIGRAAIYYLNADGSVDSTKTGYATSDLYFNLYNFTTHGFDIKTTVDTHSVWNKFPEGLLLKANVGVTKIKKMEPIPAKFGIASSYSFDAIQPLRVIYGIEYYAPSEKWGISILNTYSKGKDLSELLSSSRQNTLNTVGARVAKIKTRSWRTTDLTGYYKFKDLTLRAGIYNLFNYRYVTWESARQTALGTEARQSTNNYSVLAAPGRNFYLSAEFKF</sequence>
<protein>
    <submittedName>
        <fullName evidence="15">TonB-dependent hemoglobin/transferrin/lactoferrin family receptor</fullName>
    </submittedName>
</protein>
<evidence type="ECO:0000259" key="14">
    <source>
        <dbReference type="Pfam" id="PF07715"/>
    </source>
</evidence>
<dbReference type="PROSITE" id="PS01156">
    <property type="entry name" value="TONB_DEPENDENT_REC_2"/>
    <property type="match status" value="1"/>
</dbReference>
<keyword evidence="2 9" id="KW-0813">Transport</keyword>
<comment type="caution">
    <text evidence="15">The sequence shown here is derived from an EMBL/GenBank/DDBJ whole genome shotgun (WGS) entry which is preliminary data.</text>
</comment>
<dbReference type="SUPFAM" id="SSF56935">
    <property type="entry name" value="Porins"/>
    <property type="match status" value="1"/>
</dbReference>
<dbReference type="Proteomes" id="UP001589767">
    <property type="component" value="Unassembled WGS sequence"/>
</dbReference>
<dbReference type="EMBL" id="JBHLWB010000010">
    <property type="protein sequence ID" value="MFC0309867.1"/>
    <property type="molecule type" value="Genomic_DNA"/>
</dbReference>
<feature type="chain" id="PRO_5045572695" evidence="12">
    <location>
        <begin position="23"/>
        <end position="852"/>
    </location>
</feature>
<feature type="domain" description="TonB-dependent receptor plug" evidence="14">
    <location>
        <begin position="61"/>
        <end position="166"/>
    </location>
</feature>
<dbReference type="InterPro" id="IPR039426">
    <property type="entry name" value="TonB-dep_rcpt-like"/>
</dbReference>
<evidence type="ECO:0000256" key="3">
    <source>
        <dbReference type="ARBA" id="ARBA00022452"/>
    </source>
</evidence>
<evidence type="ECO:0000256" key="11">
    <source>
        <dbReference type="RuleBase" id="RU003357"/>
    </source>
</evidence>
<dbReference type="Pfam" id="PF00593">
    <property type="entry name" value="TonB_dep_Rec_b-barrel"/>
    <property type="match status" value="1"/>
</dbReference>
<dbReference type="Gene3D" id="2.170.130.10">
    <property type="entry name" value="TonB-dependent receptor, plug domain"/>
    <property type="match status" value="1"/>
</dbReference>
<evidence type="ECO:0000256" key="7">
    <source>
        <dbReference type="ARBA" id="ARBA00023136"/>
    </source>
</evidence>
<dbReference type="InterPro" id="IPR010949">
    <property type="entry name" value="TonB_Hb/transfer/lactofer_rcpt"/>
</dbReference>
<dbReference type="PANTHER" id="PTHR30069:SF54">
    <property type="entry name" value="TRANSFERRIN-BINDING PROTEIN A"/>
    <property type="match status" value="1"/>
</dbReference>
<evidence type="ECO:0000256" key="5">
    <source>
        <dbReference type="ARBA" id="ARBA00022729"/>
    </source>
</evidence>
<feature type="domain" description="TonB-dependent receptor-like beta-barrel" evidence="13">
    <location>
        <begin position="323"/>
        <end position="807"/>
    </location>
</feature>
<dbReference type="Pfam" id="PF07715">
    <property type="entry name" value="Plug"/>
    <property type="match status" value="1"/>
</dbReference>
<dbReference type="Gene3D" id="2.40.170.20">
    <property type="entry name" value="TonB-dependent receptor, beta-barrel domain"/>
    <property type="match status" value="1"/>
</dbReference>
<keyword evidence="6 11" id="KW-0798">TonB box</keyword>
<feature type="signal peptide" evidence="12">
    <location>
        <begin position="1"/>
        <end position="22"/>
    </location>
</feature>
<reference evidence="15 16" key="1">
    <citation type="submission" date="2024-09" db="EMBL/GenBank/DDBJ databases">
        <authorList>
            <person name="Sun Q."/>
            <person name="Mori K."/>
        </authorList>
    </citation>
    <scope>NUCLEOTIDE SEQUENCE [LARGE SCALE GENOMIC DNA]</scope>
    <source>
        <strain evidence="15 16">CCM 7539</strain>
    </source>
</reference>
<name>A0ABV6H4D2_9PAST</name>
<gene>
    <name evidence="15" type="ORF">ACFFHK_09175</name>
</gene>
<keyword evidence="5 12" id="KW-0732">Signal</keyword>
<evidence type="ECO:0000256" key="6">
    <source>
        <dbReference type="ARBA" id="ARBA00023077"/>
    </source>
</evidence>
<dbReference type="PANTHER" id="PTHR30069">
    <property type="entry name" value="TONB-DEPENDENT OUTER MEMBRANE RECEPTOR"/>
    <property type="match status" value="1"/>
</dbReference>
<comment type="subcellular location">
    <subcellularLocation>
        <location evidence="1 9">Cell outer membrane</location>
        <topology evidence="1 9">Multi-pass membrane protein</topology>
    </subcellularLocation>
</comment>
<evidence type="ECO:0000256" key="12">
    <source>
        <dbReference type="SAM" id="SignalP"/>
    </source>
</evidence>
<evidence type="ECO:0000256" key="2">
    <source>
        <dbReference type="ARBA" id="ARBA00022448"/>
    </source>
</evidence>
<evidence type="ECO:0000259" key="13">
    <source>
        <dbReference type="Pfam" id="PF00593"/>
    </source>
</evidence>
<dbReference type="InterPro" id="IPR010917">
    <property type="entry name" value="TonB_rcpt_CS"/>
</dbReference>
<keyword evidence="16" id="KW-1185">Reference proteome</keyword>
<keyword evidence="3 9" id="KW-1134">Transmembrane beta strand</keyword>
<dbReference type="InterPro" id="IPR000531">
    <property type="entry name" value="Beta-barrel_TonB"/>
</dbReference>
<comment type="similarity">
    <text evidence="9 11">Belongs to the TonB-dependent receptor family.</text>
</comment>
<evidence type="ECO:0000256" key="8">
    <source>
        <dbReference type="ARBA" id="ARBA00023237"/>
    </source>
</evidence>
<keyword evidence="7 9" id="KW-0472">Membrane</keyword>
<evidence type="ECO:0000256" key="10">
    <source>
        <dbReference type="PROSITE-ProRule" id="PRU10144"/>
    </source>
</evidence>
<keyword evidence="15" id="KW-0675">Receptor</keyword>
<dbReference type="InterPro" id="IPR037066">
    <property type="entry name" value="Plug_dom_sf"/>
</dbReference>
<keyword evidence="4 9" id="KW-0812">Transmembrane</keyword>
<evidence type="ECO:0000313" key="15">
    <source>
        <dbReference type="EMBL" id="MFC0309867.1"/>
    </source>
</evidence>
<proteinExistence type="inferred from homology"/>
<dbReference type="InterPro" id="IPR012910">
    <property type="entry name" value="Plug_dom"/>
</dbReference>
<dbReference type="PROSITE" id="PS52016">
    <property type="entry name" value="TONB_DEPENDENT_REC_3"/>
    <property type="match status" value="1"/>
</dbReference>
<dbReference type="InterPro" id="IPR036942">
    <property type="entry name" value="Beta-barrel_TonB_sf"/>
</dbReference>
<evidence type="ECO:0000256" key="9">
    <source>
        <dbReference type="PROSITE-ProRule" id="PRU01360"/>
    </source>
</evidence>
<evidence type="ECO:0000256" key="1">
    <source>
        <dbReference type="ARBA" id="ARBA00004571"/>
    </source>
</evidence>
<dbReference type="PROSITE" id="PS51257">
    <property type="entry name" value="PROKAR_LIPOPROTEIN"/>
    <property type="match status" value="1"/>
</dbReference>
<accession>A0ABV6H4D2</accession>
<dbReference type="RefSeq" id="WP_382371730.1">
    <property type="nucleotide sequence ID" value="NZ_JBHLWB010000010.1"/>
</dbReference>
<evidence type="ECO:0000313" key="16">
    <source>
        <dbReference type="Proteomes" id="UP001589767"/>
    </source>
</evidence>
<keyword evidence="8 9" id="KW-0998">Cell outer membrane</keyword>
<evidence type="ECO:0000256" key="4">
    <source>
        <dbReference type="ARBA" id="ARBA00022692"/>
    </source>
</evidence>